<dbReference type="EMBL" id="KQ086253">
    <property type="protein sequence ID" value="KLO05924.1"/>
    <property type="molecule type" value="Genomic_DNA"/>
</dbReference>
<dbReference type="STRING" id="27342.A0A0H2R2C8"/>
<proteinExistence type="predicted"/>
<dbReference type="InParanoid" id="A0A0H2R2C8"/>
<dbReference type="AlphaFoldDB" id="A0A0H2R2C8"/>
<feature type="compositionally biased region" description="Polar residues" evidence="2">
    <location>
        <begin position="236"/>
        <end position="250"/>
    </location>
</feature>
<feature type="compositionally biased region" description="Basic residues" evidence="2">
    <location>
        <begin position="35"/>
        <end position="48"/>
    </location>
</feature>
<feature type="compositionally biased region" description="Polar residues" evidence="2">
    <location>
        <begin position="209"/>
        <end position="222"/>
    </location>
</feature>
<protein>
    <submittedName>
        <fullName evidence="3">Uncharacterized protein</fullName>
    </submittedName>
</protein>
<dbReference type="Proteomes" id="UP000053477">
    <property type="component" value="Unassembled WGS sequence"/>
</dbReference>
<sequence>MGFFSSRRAEPSPLSSSRSSISGSSSAALDEKSVKHLIRSRFYGKSKKSHNEGKPDLKSPYAPSVASIAETAPDVRSAESSKLTPFPRQSTSQAHLRRTSIDLTSMTLAQRLEELAVANGEGLLDDDEYRLLRQNLFERYSSLSALPAEAPIVPSVGPSTPSRRINTRPDPHARSASIRTQSSISSAVTSLVRKATKRSKRSSSNATTPDNESIRSLSSRASANPLGLLEPRQLGRQVSSVSLNTQSSRTIPHDVKSIVSVRSTRSTATQSDRNGSGARSIARSIRNGEPPPSSFSSRRLALWAQEDDRLRSATEIRSEIAETEAEAQRLLDAFNGLELSALTRHRNDHLSHSLSSGHSTETRDSAWTLIPDQASGFGPDVYSSRKISDRSRNILEGSSIRLHQLSKGKLAFPDAFPSDGVDHMNGLGVYGGSNSADYCSLVNATIQNEVEDIRRRKIDVTDRYQQRLDYLRARLKGAEIHERLIFK</sequence>
<feature type="compositionally biased region" description="Polar residues" evidence="2">
    <location>
        <begin position="78"/>
        <end position="94"/>
    </location>
</feature>
<keyword evidence="1" id="KW-0175">Coiled coil</keyword>
<reference evidence="3 4" key="1">
    <citation type="submission" date="2015-04" db="EMBL/GenBank/DDBJ databases">
        <title>Complete genome sequence of Schizopora paradoxa KUC8140, a cosmopolitan wood degrader in East Asia.</title>
        <authorList>
            <consortium name="DOE Joint Genome Institute"/>
            <person name="Min B."/>
            <person name="Park H."/>
            <person name="Jang Y."/>
            <person name="Kim J.-J."/>
            <person name="Kim K.H."/>
            <person name="Pangilinan J."/>
            <person name="Lipzen A."/>
            <person name="Riley R."/>
            <person name="Grigoriev I.V."/>
            <person name="Spatafora J.W."/>
            <person name="Choi I.-G."/>
        </authorList>
    </citation>
    <scope>NUCLEOTIDE SEQUENCE [LARGE SCALE GENOMIC DNA]</scope>
    <source>
        <strain evidence="3 4">KUC8140</strain>
    </source>
</reference>
<accession>A0A0H2R2C8</accession>
<keyword evidence="4" id="KW-1185">Reference proteome</keyword>
<feature type="region of interest" description="Disordered" evidence="2">
    <location>
        <begin position="1"/>
        <end position="96"/>
    </location>
</feature>
<name>A0A0H2R2C8_9AGAM</name>
<feature type="coiled-coil region" evidence="1">
    <location>
        <begin position="313"/>
        <end position="340"/>
    </location>
</feature>
<feature type="region of interest" description="Disordered" evidence="2">
    <location>
        <begin position="150"/>
        <end position="298"/>
    </location>
</feature>
<gene>
    <name evidence="3" type="ORF">SCHPADRAFT_910679</name>
</gene>
<dbReference type="OrthoDB" id="3367070at2759"/>
<evidence type="ECO:0000256" key="1">
    <source>
        <dbReference type="SAM" id="Coils"/>
    </source>
</evidence>
<evidence type="ECO:0000313" key="3">
    <source>
        <dbReference type="EMBL" id="KLO05924.1"/>
    </source>
</evidence>
<evidence type="ECO:0000256" key="2">
    <source>
        <dbReference type="SAM" id="MobiDB-lite"/>
    </source>
</evidence>
<feature type="compositionally biased region" description="Low complexity" evidence="2">
    <location>
        <begin position="174"/>
        <end position="187"/>
    </location>
</feature>
<organism evidence="3 4">
    <name type="scientific">Schizopora paradoxa</name>
    <dbReference type="NCBI Taxonomy" id="27342"/>
    <lineage>
        <taxon>Eukaryota</taxon>
        <taxon>Fungi</taxon>
        <taxon>Dikarya</taxon>
        <taxon>Basidiomycota</taxon>
        <taxon>Agaricomycotina</taxon>
        <taxon>Agaricomycetes</taxon>
        <taxon>Hymenochaetales</taxon>
        <taxon>Schizoporaceae</taxon>
        <taxon>Schizopora</taxon>
    </lineage>
</organism>
<feature type="compositionally biased region" description="Polar residues" evidence="2">
    <location>
        <begin position="260"/>
        <end position="274"/>
    </location>
</feature>
<feature type="compositionally biased region" description="Low complexity" evidence="2">
    <location>
        <begin position="11"/>
        <end position="28"/>
    </location>
</feature>
<evidence type="ECO:0000313" key="4">
    <source>
        <dbReference type="Proteomes" id="UP000053477"/>
    </source>
</evidence>